<protein>
    <submittedName>
        <fullName evidence="2">Uncharacterized protein</fullName>
    </submittedName>
</protein>
<keyword evidence="1" id="KW-0472">Membrane</keyword>
<dbReference type="EMBL" id="FXXQ01000013">
    <property type="protein sequence ID" value="SMX25193.1"/>
    <property type="molecule type" value="Genomic_DNA"/>
</dbReference>
<keyword evidence="3" id="KW-1185">Reference proteome</keyword>
<keyword evidence="1" id="KW-0812">Transmembrane</keyword>
<proteinExistence type="predicted"/>
<evidence type="ECO:0000313" key="3">
    <source>
        <dbReference type="Proteomes" id="UP000201838"/>
    </source>
</evidence>
<dbReference type="AlphaFoldDB" id="A0A238J4C9"/>
<evidence type="ECO:0000256" key="1">
    <source>
        <dbReference type="SAM" id="Phobius"/>
    </source>
</evidence>
<sequence length="70" mass="7607">MDMLPLVPVVLLGVVGVWLLWPVIVDPLKENLSPESRSAADQADGLADGLFGVWRENAEKVGLIEPARRS</sequence>
<organism evidence="2 3">
    <name type="scientific">Boseongicola aestuarii</name>
    <dbReference type="NCBI Taxonomy" id="1470561"/>
    <lineage>
        <taxon>Bacteria</taxon>
        <taxon>Pseudomonadati</taxon>
        <taxon>Pseudomonadota</taxon>
        <taxon>Alphaproteobacteria</taxon>
        <taxon>Rhodobacterales</taxon>
        <taxon>Paracoccaceae</taxon>
        <taxon>Boseongicola</taxon>
    </lineage>
</organism>
<name>A0A238J4C9_9RHOB</name>
<gene>
    <name evidence="2" type="ORF">BOA8489_03328</name>
</gene>
<reference evidence="3" key="1">
    <citation type="submission" date="2017-05" db="EMBL/GenBank/DDBJ databases">
        <authorList>
            <person name="Rodrigo-Torres L."/>
            <person name="Arahal R. D."/>
            <person name="Lucena T."/>
        </authorList>
    </citation>
    <scope>NUCLEOTIDE SEQUENCE [LARGE SCALE GENOMIC DNA]</scope>
    <source>
        <strain evidence="3">CECT 8489</strain>
    </source>
</reference>
<keyword evidence="1" id="KW-1133">Transmembrane helix</keyword>
<dbReference type="Proteomes" id="UP000201838">
    <property type="component" value="Unassembled WGS sequence"/>
</dbReference>
<dbReference type="RefSeq" id="WP_093975397.1">
    <property type="nucleotide sequence ID" value="NZ_FXXQ01000013.1"/>
</dbReference>
<accession>A0A238J4C9</accession>
<evidence type="ECO:0000313" key="2">
    <source>
        <dbReference type="EMBL" id="SMX25193.1"/>
    </source>
</evidence>
<feature type="transmembrane region" description="Helical" evidence="1">
    <location>
        <begin position="6"/>
        <end position="25"/>
    </location>
</feature>